<feature type="domain" description="SNF2 N-terminal" evidence="2">
    <location>
        <begin position="316"/>
        <end position="368"/>
    </location>
</feature>
<dbReference type="KEGG" id="cqu:CpipJ_CPIJ015598"/>
<dbReference type="GO" id="GO:0005634">
    <property type="term" value="C:nucleus"/>
    <property type="evidence" value="ECO:0007669"/>
    <property type="project" value="TreeGrafter"/>
</dbReference>
<dbReference type="InParanoid" id="B0X803"/>
<dbReference type="GO" id="GO:0000724">
    <property type="term" value="P:double-strand break repair via homologous recombination"/>
    <property type="evidence" value="ECO:0007669"/>
    <property type="project" value="TreeGrafter"/>
</dbReference>
<dbReference type="STRING" id="7176.B0X803"/>
<feature type="region of interest" description="Disordered" evidence="1">
    <location>
        <begin position="97"/>
        <end position="123"/>
    </location>
</feature>
<dbReference type="GO" id="GO:0005524">
    <property type="term" value="F:ATP binding"/>
    <property type="evidence" value="ECO:0007669"/>
    <property type="project" value="InterPro"/>
</dbReference>
<evidence type="ECO:0000313" key="5">
    <source>
        <dbReference type="Proteomes" id="UP000002320"/>
    </source>
</evidence>
<dbReference type="InterPro" id="IPR000330">
    <property type="entry name" value="SNF2_N"/>
</dbReference>
<evidence type="ECO:0000259" key="2">
    <source>
        <dbReference type="Pfam" id="PF00176"/>
    </source>
</evidence>
<dbReference type="Gene3D" id="3.40.50.10810">
    <property type="entry name" value="Tandem AAA-ATPase domain"/>
    <property type="match status" value="1"/>
</dbReference>
<dbReference type="AlphaFoldDB" id="B0X803"/>
<dbReference type="PANTHER" id="PTHR45629:SF7">
    <property type="entry name" value="DNA EXCISION REPAIR PROTEIN ERCC-6-RELATED"/>
    <property type="match status" value="1"/>
</dbReference>
<dbReference type="InterPro" id="IPR027417">
    <property type="entry name" value="P-loop_NTPase"/>
</dbReference>
<evidence type="ECO:0000256" key="1">
    <source>
        <dbReference type="SAM" id="MobiDB-lite"/>
    </source>
</evidence>
<dbReference type="VEuPathDB" id="VectorBase:CQUJHB012321"/>
<proteinExistence type="predicted"/>
<dbReference type="InterPro" id="IPR050496">
    <property type="entry name" value="SNF2_RAD54_helicase_repair"/>
</dbReference>
<dbReference type="eggNOG" id="KOG0390">
    <property type="taxonomic scope" value="Eukaryota"/>
</dbReference>
<dbReference type="GO" id="GO:0015616">
    <property type="term" value="F:DNA translocase activity"/>
    <property type="evidence" value="ECO:0007669"/>
    <property type="project" value="TreeGrafter"/>
</dbReference>
<dbReference type="VEuPathDB" id="VectorBase:CPIJ015598"/>
<reference evidence="4" key="2">
    <citation type="submission" date="2020-05" db="UniProtKB">
        <authorList>
            <consortium name="EnsemblMetazoa"/>
        </authorList>
    </citation>
    <scope>IDENTIFICATION</scope>
    <source>
        <strain evidence="4">JHB</strain>
    </source>
</reference>
<keyword evidence="5" id="KW-1185">Reference proteome</keyword>
<dbReference type="PANTHER" id="PTHR45629">
    <property type="entry name" value="SNF2/RAD54 FAMILY MEMBER"/>
    <property type="match status" value="1"/>
</dbReference>
<dbReference type="Proteomes" id="UP000002320">
    <property type="component" value="Unassembled WGS sequence"/>
</dbReference>
<reference evidence="3" key="1">
    <citation type="submission" date="2007-03" db="EMBL/GenBank/DDBJ databases">
        <title>Annotation of Culex pipiens quinquefasciatus.</title>
        <authorList>
            <consortium name="The Broad Institute Genome Sequencing Platform"/>
            <person name="Atkinson P.W."/>
            <person name="Hemingway J."/>
            <person name="Christensen B.M."/>
            <person name="Higgs S."/>
            <person name="Kodira C."/>
            <person name="Hannick L."/>
            <person name="Megy K."/>
            <person name="O'Leary S."/>
            <person name="Pearson M."/>
            <person name="Haas B.J."/>
            <person name="Mauceli E."/>
            <person name="Wortman J.R."/>
            <person name="Lee N.H."/>
            <person name="Guigo R."/>
            <person name="Stanke M."/>
            <person name="Alvarado L."/>
            <person name="Amedeo P."/>
            <person name="Antoine C.H."/>
            <person name="Arensburger P."/>
            <person name="Bidwell S.L."/>
            <person name="Crawford M."/>
            <person name="Camaro F."/>
            <person name="Devon K."/>
            <person name="Engels R."/>
            <person name="Hammond M."/>
            <person name="Howarth C."/>
            <person name="Koehrsen M."/>
            <person name="Lawson D."/>
            <person name="Montgomery P."/>
            <person name="Nene V."/>
            <person name="Nusbaum C."/>
            <person name="Puiu D."/>
            <person name="Romero-Severson J."/>
            <person name="Severson D.W."/>
            <person name="Shumway M."/>
            <person name="Sisk P."/>
            <person name="Stolte C."/>
            <person name="Zeng Q."/>
            <person name="Eisenstadt E."/>
            <person name="Fraser-Liggett C."/>
            <person name="Strausberg R."/>
            <person name="Galagan J."/>
            <person name="Birren B."/>
            <person name="Collins F.H."/>
        </authorList>
    </citation>
    <scope>NUCLEOTIDE SEQUENCE [LARGE SCALE GENOMIC DNA]</scope>
    <source>
        <strain evidence="3">JHB</strain>
    </source>
</reference>
<gene>
    <name evidence="4" type="primary">6048937</name>
    <name evidence="3" type="ORF">CpipJ_CPIJ015598</name>
</gene>
<dbReference type="EnsemblMetazoa" id="CPIJ015598-RA">
    <property type="protein sequence ID" value="CPIJ015598-PA"/>
    <property type="gene ID" value="CPIJ015598"/>
</dbReference>
<dbReference type="InterPro" id="IPR038718">
    <property type="entry name" value="SNF2-like_sf"/>
</dbReference>
<evidence type="ECO:0000313" key="3">
    <source>
        <dbReference type="EMBL" id="EDS42222.1"/>
    </source>
</evidence>
<dbReference type="Pfam" id="PF00176">
    <property type="entry name" value="SNF2-rel_dom"/>
    <property type="match status" value="1"/>
</dbReference>
<organism>
    <name type="scientific">Culex quinquefasciatus</name>
    <name type="common">Southern house mosquito</name>
    <name type="synonym">Culex pungens</name>
    <dbReference type="NCBI Taxonomy" id="7176"/>
    <lineage>
        <taxon>Eukaryota</taxon>
        <taxon>Metazoa</taxon>
        <taxon>Ecdysozoa</taxon>
        <taxon>Arthropoda</taxon>
        <taxon>Hexapoda</taxon>
        <taxon>Insecta</taxon>
        <taxon>Pterygota</taxon>
        <taxon>Neoptera</taxon>
        <taxon>Endopterygota</taxon>
        <taxon>Diptera</taxon>
        <taxon>Nematocera</taxon>
        <taxon>Culicoidea</taxon>
        <taxon>Culicidae</taxon>
        <taxon>Culicinae</taxon>
        <taxon>Culicini</taxon>
        <taxon>Culex</taxon>
        <taxon>Culex</taxon>
    </lineage>
</organism>
<name>B0X803_CULQU</name>
<evidence type="ECO:0000313" key="4">
    <source>
        <dbReference type="EnsemblMetazoa" id="CPIJ015598-PA"/>
    </source>
</evidence>
<dbReference type="SUPFAM" id="SSF52540">
    <property type="entry name" value="P-loop containing nucleoside triphosphate hydrolases"/>
    <property type="match status" value="1"/>
</dbReference>
<sequence>MVEAVGLNAPDNNCFLVPKVCSVPVPAHNLQNLFEKHRNVMAGSAPQANKSRHFERDPSVGTGLETSATLVDYNVDLPGGVVAGRSQTRQKKRFPVPYEDWDSGTRTSTKEANAGDDGRTVDEAVPVGRTSTTLTIRPQPLPQAQPDPGMLELLTSSENHARVLEAQAVAVRKSAALHTPAEPTTTQVCWGKITSKKHKTWEGDGTLTIVGGKSVTLSDEDGKVIGSSGLVKGKDLEEGSVLSKEVELVERIDGEVAKENDVPVKRVRFEARGGFRPPAESMCAGSPIVVSTRVSSSGSITKGCVPYCVAKHLRPHQREGVSFLYECVLGMKREDSEQFGAILADEMGLGKTLQTLALIYTLKNQGPVWWTTGIER</sequence>
<accession>B0X803</accession>
<dbReference type="HOGENOM" id="CLU_736211_0_0_1"/>
<dbReference type="GO" id="GO:0007131">
    <property type="term" value="P:reciprocal meiotic recombination"/>
    <property type="evidence" value="ECO:0007669"/>
    <property type="project" value="TreeGrafter"/>
</dbReference>
<dbReference type="EMBL" id="DS232470">
    <property type="protein sequence ID" value="EDS42222.1"/>
    <property type="molecule type" value="Genomic_DNA"/>
</dbReference>
<protein>
    <recommendedName>
        <fullName evidence="2">SNF2 N-terminal domain-containing protein</fullName>
    </recommendedName>
</protein>
<dbReference type="OrthoDB" id="413460at2759"/>